<organism evidence="2 3">
    <name type="scientific">Holzapfeliella saturejae</name>
    <dbReference type="NCBI Taxonomy" id="3082953"/>
    <lineage>
        <taxon>Bacteria</taxon>
        <taxon>Bacillati</taxon>
        <taxon>Bacillota</taxon>
        <taxon>Bacilli</taxon>
        <taxon>Lactobacillales</taxon>
        <taxon>Lactobacillaceae</taxon>
        <taxon>Holzapfeliella</taxon>
    </lineage>
</organism>
<name>A0ABU8SI02_9LACO</name>
<feature type="domain" description="BppU N-terminal" evidence="1">
    <location>
        <begin position="18"/>
        <end position="139"/>
    </location>
</feature>
<proteinExistence type="predicted"/>
<gene>
    <name evidence="2" type="ORF">R4Y45_07265</name>
</gene>
<dbReference type="Gene3D" id="2.60.40.3350">
    <property type="match status" value="1"/>
</dbReference>
<dbReference type="RefSeq" id="WP_339970568.1">
    <property type="nucleotide sequence ID" value="NZ_JAWMWG010000006.1"/>
</dbReference>
<dbReference type="EMBL" id="JAWMWG010000006">
    <property type="protein sequence ID" value="MEJ6349018.1"/>
    <property type="molecule type" value="Genomic_DNA"/>
</dbReference>
<evidence type="ECO:0000259" key="1">
    <source>
        <dbReference type="Pfam" id="PF10651"/>
    </source>
</evidence>
<protein>
    <submittedName>
        <fullName evidence="2">BppU family phage baseplate upper protein</fullName>
    </submittedName>
</protein>
<evidence type="ECO:0000313" key="2">
    <source>
        <dbReference type="EMBL" id="MEJ6349018.1"/>
    </source>
</evidence>
<dbReference type="Proteomes" id="UP001377804">
    <property type="component" value="Unassembled WGS sequence"/>
</dbReference>
<reference evidence="2 3" key="1">
    <citation type="submission" date="2023-10" db="EMBL/GenBank/DDBJ databases">
        <title>Holzapfeliella saturejae sp. nov. isolated from Satureja montana flowers.</title>
        <authorList>
            <person name="Alcantara C."/>
            <person name="Zuniga M."/>
            <person name="Landete J.M."/>
            <person name="Monedero V."/>
        </authorList>
    </citation>
    <scope>NUCLEOTIDE SEQUENCE [LARGE SCALE GENOMIC DNA]</scope>
    <source>
        <strain evidence="2 3">He02</strain>
    </source>
</reference>
<dbReference type="InterPro" id="IPR018913">
    <property type="entry name" value="BppU_N"/>
</dbReference>
<accession>A0ABU8SI02</accession>
<dbReference type="Pfam" id="PF10651">
    <property type="entry name" value="BppU_N"/>
    <property type="match status" value="1"/>
</dbReference>
<sequence>MALNLMPLDSNKTVIYNTKSQTVRQGEKGIVLPVVLTSKNIGVKDLANINLNFEATKPDGKIVLDENQDHFTKSDGYFEYTLPAEVYQATGEVKGHFILKYNDNVIDTTSDFSIKVLSRTGQDEKSSDYISAAETIVEESRQKLQQIIDVVTTATDQVDLTKSNLTSDMAKFLSDTKTSVNSNIKTLTDNLNTLKNTFNSNITSAEGVFNSKKSEIDDWFTKSQRDYTSQKQSIDSEWSAKKAEKDSDWLKLKASYDNKITGLTNQYQASVDQQKKQLSDDLATFKSQLKSQLDSTQSTINQLKNSDVPAISKKLDEIRADIERIDLDSVKRKADDAYAMAQSASDSVSGKADKGELNALSGKVDGKASQNDLNNLSGRVTTAESDIRGLKNSKPDLSGYYQKAEVDNKDLAFKNMAVAEAKTYTDSKSSLEILTEDQAQKMSDSKTAKLGTFYAMNSGGIQGLALGDVDGSFSTVMGYMVALPDGTMLFENGEKKYSTNIDQTLKLSNNLTYLKNGVELSMQFYSYGYGFQTSSFGSSTRPGVEITKNESEKSVVIRVPKKECFEENTVTLQYRYPRDGQFKYYNTTIPQDVNITFDTANRILISGNGAGTSSNYMQILKITTY</sequence>
<keyword evidence="3" id="KW-1185">Reference proteome</keyword>
<evidence type="ECO:0000313" key="3">
    <source>
        <dbReference type="Proteomes" id="UP001377804"/>
    </source>
</evidence>
<comment type="caution">
    <text evidence="2">The sequence shown here is derived from an EMBL/GenBank/DDBJ whole genome shotgun (WGS) entry which is preliminary data.</text>
</comment>